<feature type="binding site" evidence="6">
    <location>
        <position position="145"/>
    </location>
    <ligand>
        <name>(6S)-NADPHX</name>
        <dbReference type="ChEBI" id="CHEBI:64076"/>
    </ligand>
</feature>
<evidence type="ECO:0000256" key="1">
    <source>
        <dbReference type="ARBA" id="ARBA00022741"/>
    </source>
</evidence>
<dbReference type="GO" id="GO:0052856">
    <property type="term" value="F:NAD(P)HX epimerase activity"/>
    <property type="evidence" value="ECO:0007669"/>
    <property type="project" value="TreeGrafter"/>
</dbReference>
<dbReference type="Proteomes" id="UP001157160">
    <property type="component" value="Unassembled WGS sequence"/>
</dbReference>
<keyword evidence="3 6" id="KW-0521">NADP</keyword>
<feature type="domain" description="YjeF C-terminal" evidence="7">
    <location>
        <begin position="14"/>
        <end position="284"/>
    </location>
</feature>
<dbReference type="EC" id="4.2.1.136" evidence="6"/>
<dbReference type="CDD" id="cd01171">
    <property type="entry name" value="YXKO-related"/>
    <property type="match status" value="1"/>
</dbReference>
<evidence type="ECO:0000313" key="8">
    <source>
        <dbReference type="EMBL" id="GMA26862.1"/>
    </source>
</evidence>
<reference evidence="8 9" key="1">
    <citation type="journal article" date="2014" name="Int. J. Syst. Evol. Microbiol.">
        <title>Complete genome sequence of Corynebacterium casei LMG S-19264T (=DSM 44701T), isolated from a smear-ripened cheese.</title>
        <authorList>
            <consortium name="US DOE Joint Genome Institute (JGI-PGF)"/>
            <person name="Walter F."/>
            <person name="Albersmeier A."/>
            <person name="Kalinowski J."/>
            <person name="Ruckert C."/>
        </authorList>
    </citation>
    <scope>NUCLEOTIDE SEQUENCE [LARGE SCALE GENOMIC DNA]</scope>
    <source>
        <strain evidence="8 9">NBRC 112289</strain>
    </source>
</reference>
<keyword evidence="2 6" id="KW-0067">ATP-binding</keyword>
<dbReference type="InterPro" id="IPR029056">
    <property type="entry name" value="Ribokinase-like"/>
</dbReference>
<dbReference type="RefSeq" id="WP_284228976.1">
    <property type="nucleotide sequence ID" value="NZ_BSUL01000001.1"/>
</dbReference>
<evidence type="ECO:0000313" key="9">
    <source>
        <dbReference type="Proteomes" id="UP001157160"/>
    </source>
</evidence>
<dbReference type="GO" id="GO:0046496">
    <property type="term" value="P:nicotinamide nucleotide metabolic process"/>
    <property type="evidence" value="ECO:0007669"/>
    <property type="project" value="UniProtKB-UniRule"/>
</dbReference>
<dbReference type="AlphaFoldDB" id="A0AA37UG21"/>
<feature type="binding site" evidence="6">
    <location>
        <position position="216"/>
    </location>
    <ligand>
        <name>AMP</name>
        <dbReference type="ChEBI" id="CHEBI:456215"/>
    </ligand>
</feature>
<comment type="function">
    <text evidence="6">Catalyzes the dehydration of the S-form of NAD(P)HX at the expense of ADP, which is converted to AMP. Together with NAD(P)HX epimerase, which catalyzes the epimerization of the S- and R-forms, the enzyme allows the repair of both epimers of NAD(P)HX, a damaged form of NAD(P)H that is a result of enzymatic or heat-dependent hydration.</text>
</comment>
<feature type="binding site" evidence="6">
    <location>
        <position position="99"/>
    </location>
    <ligand>
        <name>(6S)-NADPHX</name>
        <dbReference type="ChEBI" id="CHEBI:64076"/>
    </ligand>
</feature>
<gene>
    <name evidence="6" type="primary">nnrD</name>
    <name evidence="8" type="ORF">GCM10025874_01150</name>
</gene>
<evidence type="ECO:0000259" key="7">
    <source>
        <dbReference type="PROSITE" id="PS51383"/>
    </source>
</evidence>
<dbReference type="PANTHER" id="PTHR12592:SF0">
    <property type="entry name" value="ATP-DEPENDENT (S)-NAD(P)H-HYDRATE DEHYDRATASE"/>
    <property type="match status" value="1"/>
</dbReference>
<dbReference type="Pfam" id="PF01256">
    <property type="entry name" value="Carb_kinase"/>
    <property type="match status" value="1"/>
</dbReference>
<name>A0AA37UG21_9MICO</name>
<evidence type="ECO:0000256" key="6">
    <source>
        <dbReference type="HAMAP-Rule" id="MF_01965"/>
    </source>
</evidence>
<keyword evidence="4 6" id="KW-0520">NAD</keyword>
<dbReference type="HAMAP" id="MF_01965">
    <property type="entry name" value="NADHX_dehydratase"/>
    <property type="match status" value="1"/>
</dbReference>
<evidence type="ECO:0000256" key="5">
    <source>
        <dbReference type="ARBA" id="ARBA00023239"/>
    </source>
</evidence>
<dbReference type="GO" id="GO:0110051">
    <property type="term" value="P:metabolite repair"/>
    <property type="evidence" value="ECO:0007669"/>
    <property type="project" value="TreeGrafter"/>
</dbReference>
<dbReference type="PANTHER" id="PTHR12592">
    <property type="entry name" value="ATP-DEPENDENT (S)-NAD(P)H-HYDRATE DEHYDRATASE FAMILY MEMBER"/>
    <property type="match status" value="1"/>
</dbReference>
<comment type="cofactor">
    <cofactor evidence="6">
        <name>Mg(2+)</name>
        <dbReference type="ChEBI" id="CHEBI:18420"/>
    </cofactor>
</comment>
<evidence type="ECO:0000256" key="4">
    <source>
        <dbReference type="ARBA" id="ARBA00023027"/>
    </source>
</evidence>
<feature type="binding site" evidence="6">
    <location>
        <position position="49"/>
    </location>
    <ligand>
        <name>(6S)-NADPHX</name>
        <dbReference type="ChEBI" id="CHEBI:64076"/>
    </ligand>
</feature>
<sequence length="289" mass="29353">MSSADVTVPFRSWSAERAAAWIRVPARDDHKYTRGVLGVVSGSRRYPGAAVLGVEAALHTGLGMVRYLGPRTVGDAVLARRPEAVTSDGRVQAWLLGSGQDPADRGKATARRLDAAIADGRPLVVDAGALDLLPRASAPVVMTPHHGELSALLGSRGIDAPREAIDADPDGWARAAARELGAAVLLKGPVTWAAAPGGELLRIAGGPAWLGTAGAGDALAGVLGALLAGHGDRVLDDPTALAPIAATASWVHTRAAELASAANGGGPFTILGLVERLPHAVGELAALGR</sequence>
<dbReference type="Gene3D" id="3.40.1190.20">
    <property type="match status" value="1"/>
</dbReference>
<feature type="binding site" evidence="6">
    <location>
        <begin position="187"/>
        <end position="191"/>
    </location>
    <ligand>
        <name>AMP</name>
        <dbReference type="ChEBI" id="CHEBI:456215"/>
    </ligand>
</feature>
<keyword evidence="5 6" id="KW-0456">Lyase</keyword>
<accession>A0AA37UG21</accession>
<evidence type="ECO:0000256" key="3">
    <source>
        <dbReference type="ARBA" id="ARBA00022857"/>
    </source>
</evidence>
<feature type="binding site" evidence="6">
    <location>
        <position position="217"/>
    </location>
    <ligand>
        <name>(6S)-NADPHX</name>
        <dbReference type="ChEBI" id="CHEBI:64076"/>
    </ligand>
</feature>
<comment type="catalytic activity">
    <reaction evidence="6">
        <text>(6S)-NADPHX + ADP = AMP + phosphate + NADPH + H(+)</text>
        <dbReference type="Rhea" id="RHEA:32235"/>
        <dbReference type="ChEBI" id="CHEBI:15378"/>
        <dbReference type="ChEBI" id="CHEBI:43474"/>
        <dbReference type="ChEBI" id="CHEBI:57783"/>
        <dbReference type="ChEBI" id="CHEBI:64076"/>
        <dbReference type="ChEBI" id="CHEBI:456215"/>
        <dbReference type="ChEBI" id="CHEBI:456216"/>
        <dbReference type="EC" id="4.2.1.136"/>
    </reaction>
</comment>
<dbReference type="GO" id="GO:0005524">
    <property type="term" value="F:ATP binding"/>
    <property type="evidence" value="ECO:0007669"/>
    <property type="project" value="UniProtKB-KW"/>
</dbReference>
<organism evidence="8 9">
    <name type="scientific">Arenivirga flava</name>
    <dbReference type="NCBI Taxonomy" id="1930060"/>
    <lineage>
        <taxon>Bacteria</taxon>
        <taxon>Bacillati</taxon>
        <taxon>Actinomycetota</taxon>
        <taxon>Actinomycetes</taxon>
        <taxon>Micrococcales</taxon>
        <taxon>Microbacteriaceae</taxon>
        <taxon>Arenivirga</taxon>
    </lineage>
</organism>
<comment type="similarity">
    <text evidence="6">Belongs to the NnrD/CARKD family.</text>
</comment>
<dbReference type="EMBL" id="BSUL01000001">
    <property type="protein sequence ID" value="GMA26862.1"/>
    <property type="molecule type" value="Genomic_DNA"/>
</dbReference>
<dbReference type="PROSITE" id="PS51383">
    <property type="entry name" value="YJEF_C_3"/>
    <property type="match status" value="1"/>
</dbReference>
<evidence type="ECO:0000256" key="2">
    <source>
        <dbReference type="ARBA" id="ARBA00022840"/>
    </source>
</evidence>
<dbReference type="SUPFAM" id="SSF53613">
    <property type="entry name" value="Ribokinase-like"/>
    <property type="match status" value="1"/>
</dbReference>
<dbReference type="InterPro" id="IPR000631">
    <property type="entry name" value="CARKD"/>
</dbReference>
<comment type="catalytic activity">
    <reaction evidence="6">
        <text>(6S)-NADHX + ADP = AMP + phosphate + NADH + H(+)</text>
        <dbReference type="Rhea" id="RHEA:32223"/>
        <dbReference type="ChEBI" id="CHEBI:15378"/>
        <dbReference type="ChEBI" id="CHEBI:43474"/>
        <dbReference type="ChEBI" id="CHEBI:57945"/>
        <dbReference type="ChEBI" id="CHEBI:64074"/>
        <dbReference type="ChEBI" id="CHEBI:456215"/>
        <dbReference type="ChEBI" id="CHEBI:456216"/>
        <dbReference type="EC" id="4.2.1.136"/>
    </reaction>
</comment>
<comment type="subunit">
    <text evidence="6">Homotetramer.</text>
</comment>
<proteinExistence type="inferred from homology"/>
<keyword evidence="1 6" id="KW-0547">Nucleotide-binding</keyword>
<dbReference type="GO" id="GO:0052855">
    <property type="term" value="F:ADP-dependent NAD(P)H-hydrate dehydratase activity"/>
    <property type="evidence" value="ECO:0007669"/>
    <property type="project" value="UniProtKB-UniRule"/>
</dbReference>
<comment type="caution">
    <text evidence="8">The sequence shown here is derived from an EMBL/GenBank/DDBJ whole genome shotgun (WGS) entry which is preliminary data.</text>
</comment>
<protein>
    <recommendedName>
        <fullName evidence="6">ADP-dependent (S)-NAD(P)H-hydrate dehydratase</fullName>
        <ecNumber evidence="6">4.2.1.136</ecNumber>
    </recommendedName>
    <alternativeName>
        <fullName evidence="6">ADP-dependent NAD(P)HX dehydratase</fullName>
    </alternativeName>
</protein>
<keyword evidence="9" id="KW-1185">Reference proteome</keyword>